<evidence type="ECO:0000313" key="2">
    <source>
        <dbReference type="Proteomes" id="UP000075670"/>
    </source>
</evidence>
<evidence type="ECO:0000313" key="1">
    <source>
        <dbReference type="EMBL" id="KYH31620.1"/>
    </source>
</evidence>
<dbReference type="AlphaFoldDB" id="A0A151AVP7"/>
<protein>
    <submittedName>
        <fullName evidence="1">Asp/Glu/hydantoin racemase</fullName>
    </submittedName>
</protein>
<accession>A0A151AVP7</accession>
<dbReference type="InterPro" id="IPR015942">
    <property type="entry name" value="Asp/Glu/hydantoin_racemase"/>
</dbReference>
<gene>
    <name evidence="1" type="ORF">MOMUL_21760</name>
</gene>
<name>A0A151AVP7_9FIRM</name>
<reference evidence="1 2" key="1">
    <citation type="submission" date="2016-02" db="EMBL/GenBank/DDBJ databases">
        <title>Genome sequence of Moorella mulderi DSM 14980.</title>
        <authorList>
            <person name="Poehlein A."/>
            <person name="Daniel R."/>
        </authorList>
    </citation>
    <scope>NUCLEOTIDE SEQUENCE [LARGE SCALE GENOMIC DNA]</scope>
    <source>
        <strain evidence="1 2">DSM 14980</strain>
    </source>
</reference>
<comment type="caution">
    <text evidence="1">The sequence shown here is derived from an EMBL/GenBank/DDBJ whole genome shotgun (WGS) entry which is preliminary data.</text>
</comment>
<organism evidence="1 2">
    <name type="scientific">Moorella mulderi DSM 14980</name>
    <dbReference type="NCBI Taxonomy" id="1122241"/>
    <lineage>
        <taxon>Bacteria</taxon>
        <taxon>Bacillati</taxon>
        <taxon>Bacillota</taxon>
        <taxon>Clostridia</taxon>
        <taxon>Neomoorellales</taxon>
        <taxon>Neomoorellaceae</taxon>
        <taxon>Neomoorella</taxon>
    </lineage>
</organism>
<dbReference type="Proteomes" id="UP000075670">
    <property type="component" value="Unassembled WGS sequence"/>
</dbReference>
<dbReference type="InterPro" id="IPR001920">
    <property type="entry name" value="Asp/Glu_race"/>
</dbReference>
<sequence>MTCVSEAHVGLIRVLTTDDEETLGAHGRVLEAAFPWMRTISRCIPDQPQGIFDDNTEQLAVPKIIRLAEEMADGLDALAITCAADPGLVEVRKVVSIPVVGAGSSGAAVAAAQGNRVAVLGLEGAVPRPIKSILGRRFLNFYSVPGMRTACDLLSGQGKQAVVDVARQALKDGADVILFGCCAMSSMGLAPLLRLECGVPVVDPVVAAGAMLWEAIRSWRA</sequence>
<dbReference type="Gene3D" id="3.40.50.1860">
    <property type="match status" value="2"/>
</dbReference>
<dbReference type="PATRIC" id="fig|1122241.3.peg.2319"/>
<dbReference type="GO" id="GO:0047661">
    <property type="term" value="F:amino-acid racemase activity"/>
    <property type="evidence" value="ECO:0007669"/>
    <property type="project" value="InterPro"/>
</dbReference>
<keyword evidence="2" id="KW-1185">Reference proteome</keyword>
<dbReference type="EMBL" id="LTBC01000009">
    <property type="protein sequence ID" value="KYH31620.1"/>
    <property type="molecule type" value="Genomic_DNA"/>
</dbReference>
<proteinExistence type="predicted"/>
<dbReference type="Pfam" id="PF01177">
    <property type="entry name" value="Asp_Glu_race"/>
    <property type="match status" value="1"/>
</dbReference>